<protein>
    <submittedName>
        <fullName evidence="1">Uncharacterized protein</fullName>
    </submittedName>
</protein>
<dbReference type="Proteomes" id="UP000287171">
    <property type="component" value="Unassembled WGS sequence"/>
</dbReference>
<gene>
    <name evidence="1" type="ORF">KDA_21100</name>
</gene>
<evidence type="ECO:0000313" key="1">
    <source>
        <dbReference type="EMBL" id="GCE26626.1"/>
    </source>
</evidence>
<dbReference type="EMBL" id="BIFT01000001">
    <property type="protein sequence ID" value="GCE26626.1"/>
    <property type="molecule type" value="Genomic_DNA"/>
</dbReference>
<evidence type="ECO:0000313" key="2">
    <source>
        <dbReference type="Proteomes" id="UP000287171"/>
    </source>
</evidence>
<name>A0A402B5K2_9CHLR</name>
<organism evidence="1 2">
    <name type="scientific">Dictyobacter alpinus</name>
    <dbReference type="NCBI Taxonomy" id="2014873"/>
    <lineage>
        <taxon>Bacteria</taxon>
        <taxon>Bacillati</taxon>
        <taxon>Chloroflexota</taxon>
        <taxon>Ktedonobacteria</taxon>
        <taxon>Ktedonobacterales</taxon>
        <taxon>Dictyobacteraceae</taxon>
        <taxon>Dictyobacter</taxon>
    </lineage>
</organism>
<reference evidence="2" key="1">
    <citation type="submission" date="2018-12" db="EMBL/GenBank/DDBJ databases">
        <title>Tengunoibacter tsumagoiensis gen. nov., sp. nov., Dictyobacter kobayashii sp. nov., D. alpinus sp. nov., and D. joshuensis sp. nov. and description of Dictyobacteraceae fam. nov. within the order Ktedonobacterales isolated from Tengu-no-mugimeshi.</title>
        <authorList>
            <person name="Wang C.M."/>
            <person name="Zheng Y."/>
            <person name="Sakai Y."/>
            <person name="Toyoda A."/>
            <person name="Minakuchi Y."/>
            <person name="Abe K."/>
            <person name="Yokota A."/>
            <person name="Yabe S."/>
        </authorList>
    </citation>
    <scope>NUCLEOTIDE SEQUENCE [LARGE SCALE GENOMIC DNA]</scope>
    <source>
        <strain evidence="2">Uno16</strain>
    </source>
</reference>
<accession>A0A402B5K2</accession>
<sequence length="51" mass="5469">MLVYTLTIEVGSGKQYNGKNIPLAIGCFDKEDLITYEHDTGDSGTVSVATC</sequence>
<proteinExistence type="predicted"/>
<comment type="caution">
    <text evidence="1">The sequence shown here is derived from an EMBL/GenBank/DDBJ whole genome shotgun (WGS) entry which is preliminary data.</text>
</comment>
<dbReference type="AlphaFoldDB" id="A0A402B5K2"/>
<keyword evidence="2" id="KW-1185">Reference proteome</keyword>